<keyword evidence="3" id="KW-0808">Transferase</keyword>
<dbReference type="GO" id="GO:0032259">
    <property type="term" value="P:methylation"/>
    <property type="evidence" value="ECO:0007669"/>
    <property type="project" value="UniProtKB-KW"/>
</dbReference>
<keyword evidence="3" id="KW-0489">Methyltransferase</keyword>
<dbReference type="Gene3D" id="3.40.50.150">
    <property type="entry name" value="Vaccinia Virus protein VP39"/>
    <property type="match status" value="1"/>
</dbReference>
<gene>
    <name evidence="3" type="ORF">MP_TR19180_c0_g1_i1_g.54744</name>
</gene>
<protein>
    <submittedName>
        <fullName evidence="3">Putative methyltransferase</fullName>
    </submittedName>
</protein>
<sequence length="286" mass="32021">MTSESWLEAKSEKGEEAKKVQNTEKMAGLFDKQADLYLDARPNYPSEWFSKLADLTDHHGLAWDAATGNGQAALAVADHYERVIATDVSESQLKVATPHPKIDYRHTPSSMTDDELVELIGGENSVDLITVAQGVHWFDLPRFYAVATRVLRKPGGIIAVWGYNDVLVTPEFDAVQYRFNAQTLPYWKYPNIQHIFDSYEALPFPFESVGMGSEGKPLKLEMPKTTSFEGIIRMIKSWSAIVTAKEKGVDLLPESLVRELETAWGGPDLIRPVVYKAFMIAGKVRV</sequence>
<evidence type="ECO:0000313" key="3">
    <source>
        <dbReference type="EMBL" id="JAU78635.1"/>
    </source>
</evidence>
<dbReference type="EMBL" id="GEVM01027303">
    <property type="protein sequence ID" value="JAU78635.1"/>
    <property type="molecule type" value="Transcribed_RNA"/>
</dbReference>
<accession>A0A1J3IDZ3</accession>
<reference evidence="3" key="1">
    <citation type="submission" date="2016-07" db="EMBL/GenBank/DDBJ databases">
        <title>De novo transcriptome assembly of four accessions of the metal hyperaccumulator plant Noccaea caerulescens.</title>
        <authorList>
            <person name="Blande D."/>
            <person name="Halimaa P."/>
            <person name="Tervahauta A.I."/>
            <person name="Aarts M.G."/>
            <person name="Karenlampi S.O."/>
        </authorList>
    </citation>
    <scope>NUCLEOTIDE SEQUENCE</scope>
</reference>
<dbReference type="Pfam" id="PF08241">
    <property type="entry name" value="Methyltransf_11"/>
    <property type="match status" value="1"/>
</dbReference>
<dbReference type="GO" id="GO:0008757">
    <property type="term" value="F:S-adenosylmethionine-dependent methyltransferase activity"/>
    <property type="evidence" value="ECO:0007669"/>
    <property type="project" value="InterPro"/>
</dbReference>
<dbReference type="InterPro" id="IPR029063">
    <property type="entry name" value="SAM-dependent_MTases_sf"/>
</dbReference>
<evidence type="ECO:0000256" key="1">
    <source>
        <dbReference type="SAM" id="MobiDB-lite"/>
    </source>
</evidence>
<dbReference type="PANTHER" id="PTHR44575:SF2">
    <property type="entry name" value="OS01G0589200 PROTEIN"/>
    <property type="match status" value="1"/>
</dbReference>
<feature type="compositionally biased region" description="Basic and acidic residues" evidence="1">
    <location>
        <begin position="7"/>
        <end position="20"/>
    </location>
</feature>
<dbReference type="CDD" id="cd02440">
    <property type="entry name" value="AdoMet_MTases"/>
    <property type="match status" value="1"/>
</dbReference>
<proteinExistence type="predicted"/>
<feature type="domain" description="Methyltransferase type 11" evidence="2">
    <location>
        <begin position="64"/>
        <end position="159"/>
    </location>
</feature>
<dbReference type="SUPFAM" id="SSF53335">
    <property type="entry name" value="S-adenosyl-L-methionine-dependent methyltransferases"/>
    <property type="match status" value="1"/>
</dbReference>
<dbReference type="AlphaFoldDB" id="A0A1J3IDZ3"/>
<feature type="region of interest" description="Disordered" evidence="1">
    <location>
        <begin position="1"/>
        <end position="20"/>
    </location>
</feature>
<name>A0A1J3IDZ3_NOCCA</name>
<evidence type="ECO:0000259" key="2">
    <source>
        <dbReference type="Pfam" id="PF08241"/>
    </source>
</evidence>
<dbReference type="PANTHER" id="PTHR44575">
    <property type="entry name" value="OS01G0589200 PROTEIN"/>
    <property type="match status" value="1"/>
</dbReference>
<dbReference type="InterPro" id="IPR013216">
    <property type="entry name" value="Methyltransf_11"/>
</dbReference>
<organism evidence="3">
    <name type="scientific">Noccaea caerulescens</name>
    <name type="common">Alpine penny-cress</name>
    <name type="synonym">Thlaspi caerulescens</name>
    <dbReference type="NCBI Taxonomy" id="107243"/>
    <lineage>
        <taxon>Eukaryota</taxon>
        <taxon>Viridiplantae</taxon>
        <taxon>Streptophyta</taxon>
        <taxon>Embryophyta</taxon>
        <taxon>Tracheophyta</taxon>
        <taxon>Spermatophyta</taxon>
        <taxon>Magnoliopsida</taxon>
        <taxon>eudicotyledons</taxon>
        <taxon>Gunneridae</taxon>
        <taxon>Pentapetalae</taxon>
        <taxon>rosids</taxon>
        <taxon>malvids</taxon>
        <taxon>Brassicales</taxon>
        <taxon>Brassicaceae</taxon>
        <taxon>Coluteocarpeae</taxon>
        <taxon>Noccaea</taxon>
    </lineage>
</organism>